<keyword evidence="3" id="KW-1185">Reference proteome</keyword>
<dbReference type="SUPFAM" id="SSF52540">
    <property type="entry name" value="P-loop containing nucleoside triphosphate hydrolases"/>
    <property type="match status" value="1"/>
</dbReference>
<dbReference type="Proteomes" id="UP001529510">
    <property type="component" value="Unassembled WGS sequence"/>
</dbReference>
<protein>
    <recommendedName>
        <fullName evidence="4">p-glycoprotein</fullName>
    </recommendedName>
</protein>
<feature type="non-terminal residue" evidence="2">
    <location>
        <position position="1"/>
    </location>
</feature>
<dbReference type="InterPro" id="IPR027417">
    <property type="entry name" value="P-loop_NTPase"/>
</dbReference>
<evidence type="ECO:0000313" key="3">
    <source>
        <dbReference type="Proteomes" id="UP001529510"/>
    </source>
</evidence>
<evidence type="ECO:0000256" key="1">
    <source>
        <dbReference type="SAM" id="MobiDB-lite"/>
    </source>
</evidence>
<feature type="compositionally biased region" description="Basic and acidic residues" evidence="1">
    <location>
        <begin position="59"/>
        <end position="72"/>
    </location>
</feature>
<gene>
    <name evidence="2" type="ORF">M9458_038837</name>
</gene>
<comment type="caution">
    <text evidence="2">The sequence shown here is derived from an EMBL/GenBank/DDBJ whole genome shotgun (WGS) entry which is preliminary data.</text>
</comment>
<dbReference type="PANTHER" id="PTHR43394">
    <property type="entry name" value="ATP-DEPENDENT PERMEASE MDL1, MITOCHONDRIAL"/>
    <property type="match status" value="1"/>
</dbReference>
<dbReference type="PANTHER" id="PTHR43394:SF1">
    <property type="entry name" value="ATP-BINDING CASSETTE SUB-FAMILY B MEMBER 10, MITOCHONDRIAL"/>
    <property type="match status" value="1"/>
</dbReference>
<sequence length="72" mass="8143">TLLVIAHRLKTIEKADQIVVIDSGEVVELGTHQELMDKKGSYYKLRERLFTDDNTANQDTEKSDAVKAQEPV</sequence>
<dbReference type="AlphaFoldDB" id="A0ABD0NYN9"/>
<accession>A0ABD0NYN9</accession>
<dbReference type="Gene3D" id="3.40.50.300">
    <property type="entry name" value="P-loop containing nucleotide triphosphate hydrolases"/>
    <property type="match status" value="1"/>
</dbReference>
<evidence type="ECO:0008006" key="4">
    <source>
        <dbReference type="Google" id="ProtNLM"/>
    </source>
</evidence>
<reference evidence="2 3" key="1">
    <citation type="submission" date="2024-05" db="EMBL/GenBank/DDBJ databases">
        <title>Genome sequencing and assembly of Indian major carp, Cirrhinus mrigala (Hamilton, 1822).</title>
        <authorList>
            <person name="Mohindra V."/>
            <person name="Chowdhury L.M."/>
            <person name="Lal K."/>
            <person name="Jena J.K."/>
        </authorList>
    </citation>
    <scope>NUCLEOTIDE SEQUENCE [LARGE SCALE GENOMIC DNA]</scope>
    <source>
        <strain evidence="2">CM1030</strain>
        <tissue evidence="2">Blood</tissue>
    </source>
</reference>
<dbReference type="InterPro" id="IPR039421">
    <property type="entry name" value="Type_1_exporter"/>
</dbReference>
<feature type="non-terminal residue" evidence="2">
    <location>
        <position position="72"/>
    </location>
</feature>
<proteinExistence type="predicted"/>
<feature type="region of interest" description="Disordered" evidence="1">
    <location>
        <begin position="53"/>
        <end position="72"/>
    </location>
</feature>
<organism evidence="2 3">
    <name type="scientific">Cirrhinus mrigala</name>
    <name type="common">Mrigala</name>
    <dbReference type="NCBI Taxonomy" id="683832"/>
    <lineage>
        <taxon>Eukaryota</taxon>
        <taxon>Metazoa</taxon>
        <taxon>Chordata</taxon>
        <taxon>Craniata</taxon>
        <taxon>Vertebrata</taxon>
        <taxon>Euteleostomi</taxon>
        <taxon>Actinopterygii</taxon>
        <taxon>Neopterygii</taxon>
        <taxon>Teleostei</taxon>
        <taxon>Ostariophysi</taxon>
        <taxon>Cypriniformes</taxon>
        <taxon>Cyprinidae</taxon>
        <taxon>Labeoninae</taxon>
        <taxon>Labeonini</taxon>
        <taxon>Cirrhinus</taxon>
    </lineage>
</organism>
<evidence type="ECO:0000313" key="2">
    <source>
        <dbReference type="EMBL" id="KAL0166993.1"/>
    </source>
</evidence>
<name>A0ABD0NYN9_CIRMR</name>
<dbReference type="EMBL" id="JAMKFB020000019">
    <property type="protein sequence ID" value="KAL0166993.1"/>
    <property type="molecule type" value="Genomic_DNA"/>
</dbReference>